<accession>A0AAV2GPD5</accession>
<organism evidence="2 3">
    <name type="scientific">Linum trigynum</name>
    <dbReference type="NCBI Taxonomy" id="586398"/>
    <lineage>
        <taxon>Eukaryota</taxon>
        <taxon>Viridiplantae</taxon>
        <taxon>Streptophyta</taxon>
        <taxon>Embryophyta</taxon>
        <taxon>Tracheophyta</taxon>
        <taxon>Spermatophyta</taxon>
        <taxon>Magnoliopsida</taxon>
        <taxon>eudicotyledons</taxon>
        <taxon>Gunneridae</taxon>
        <taxon>Pentapetalae</taxon>
        <taxon>rosids</taxon>
        <taxon>fabids</taxon>
        <taxon>Malpighiales</taxon>
        <taxon>Linaceae</taxon>
        <taxon>Linum</taxon>
    </lineage>
</organism>
<name>A0AAV2GPD5_9ROSI</name>
<evidence type="ECO:0000313" key="2">
    <source>
        <dbReference type="EMBL" id="CAL1412014.1"/>
    </source>
</evidence>
<sequence length="118" mass="12513">MDVVQSANGNKVGHSEVGEEVGSEKGKEVEISPEEVVVGRVVEQSSVLLKTPSPRRGIVDSEGFTLVVSRKQKVWVGSGSNSLGKQSNPSQSMNRIARVVGIPPPPPPKGRGEREETG</sequence>
<gene>
    <name evidence="2" type="ORF">LTRI10_LOCUS51335</name>
</gene>
<dbReference type="EMBL" id="OZ034822">
    <property type="protein sequence ID" value="CAL1412014.1"/>
    <property type="molecule type" value="Genomic_DNA"/>
</dbReference>
<feature type="region of interest" description="Disordered" evidence="1">
    <location>
        <begin position="77"/>
        <end position="118"/>
    </location>
</feature>
<evidence type="ECO:0000256" key="1">
    <source>
        <dbReference type="SAM" id="MobiDB-lite"/>
    </source>
</evidence>
<feature type="region of interest" description="Disordered" evidence="1">
    <location>
        <begin position="1"/>
        <end position="30"/>
    </location>
</feature>
<dbReference type="Proteomes" id="UP001497516">
    <property type="component" value="Chromosome 9"/>
</dbReference>
<dbReference type="AlphaFoldDB" id="A0AAV2GPD5"/>
<reference evidence="2 3" key="1">
    <citation type="submission" date="2024-04" db="EMBL/GenBank/DDBJ databases">
        <authorList>
            <person name="Fracassetti M."/>
        </authorList>
    </citation>
    <scope>NUCLEOTIDE SEQUENCE [LARGE SCALE GENOMIC DNA]</scope>
</reference>
<protein>
    <submittedName>
        <fullName evidence="2">Uncharacterized protein</fullName>
    </submittedName>
</protein>
<proteinExistence type="predicted"/>
<evidence type="ECO:0000313" key="3">
    <source>
        <dbReference type="Proteomes" id="UP001497516"/>
    </source>
</evidence>
<feature type="compositionally biased region" description="Basic and acidic residues" evidence="1">
    <location>
        <begin position="13"/>
        <end position="30"/>
    </location>
</feature>
<feature type="compositionally biased region" description="Polar residues" evidence="1">
    <location>
        <begin position="78"/>
        <end position="94"/>
    </location>
</feature>
<keyword evidence="3" id="KW-1185">Reference proteome</keyword>